<dbReference type="OrthoDB" id="268521at2759"/>
<evidence type="ECO:0000256" key="3">
    <source>
        <dbReference type="ARBA" id="ARBA00022946"/>
    </source>
</evidence>
<dbReference type="PANTHER" id="PTHR12220:SF13">
    <property type="entry name" value="LARGE RIBOSOMAL SUBUNIT PROTEIN UL16M"/>
    <property type="match status" value="1"/>
</dbReference>
<accession>A0A675B3U7</accession>
<evidence type="ECO:0000256" key="9">
    <source>
        <dbReference type="RuleBase" id="RU004413"/>
    </source>
</evidence>
<dbReference type="EnsemblMetazoa" id="ADAC100510-RA">
    <property type="protein sequence ID" value="ADAC100510-PA"/>
    <property type="gene ID" value="ADAC100510"/>
</dbReference>
<dbReference type="GeneID" id="125956230"/>
<comment type="subcellular location">
    <subcellularLocation>
        <location evidence="1">Mitochondrion</location>
    </subcellularLocation>
</comment>
<dbReference type="CDD" id="cd01433">
    <property type="entry name" value="Ribosomal_L16_L10e"/>
    <property type="match status" value="1"/>
</dbReference>
<keyword evidence="6 9" id="KW-0687">Ribonucleoprotein</keyword>
<comment type="similarity">
    <text evidence="2 9">Belongs to the universal ribosomal protein uL16 family.</text>
</comment>
<dbReference type="InterPro" id="IPR016180">
    <property type="entry name" value="Ribosomal_uL16_dom"/>
</dbReference>
<keyword evidence="3" id="KW-0809">Transit peptide</keyword>
<dbReference type="GO" id="GO:0005762">
    <property type="term" value="C:mitochondrial large ribosomal subunit"/>
    <property type="evidence" value="ECO:0007669"/>
    <property type="project" value="TreeGrafter"/>
</dbReference>
<dbReference type="GO" id="GO:0019843">
    <property type="term" value="F:rRNA binding"/>
    <property type="evidence" value="ECO:0007669"/>
    <property type="project" value="InterPro"/>
</dbReference>
<dbReference type="VEuPathDB" id="VectorBase:ADAR2_011335"/>
<evidence type="ECO:0000256" key="5">
    <source>
        <dbReference type="ARBA" id="ARBA00023128"/>
    </source>
</evidence>
<evidence type="ECO:0000256" key="4">
    <source>
        <dbReference type="ARBA" id="ARBA00022980"/>
    </source>
</evidence>
<keyword evidence="4 9" id="KW-0689">Ribosomal protein</keyword>
<dbReference type="GO" id="GO:0032543">
    <property type="term" value="P:mitochondrial translation"/>
    <property type="evidence" value="ECO:0007669"/>
    <property type="project" value="TreeGrafter"/>
</dbReference>
<organism evidence="10 11">
    <name type="scientific">Anopheles darlingi</name>
    <name type="common">Mosquito</name>
    <dbReference type="NCBI Taxonomy" id="43151"/>
    <lineage>
        <taxon>Eukaryota</taxon>
        <taxon>Metazoa</taxon>
        <taxon>Ecdysozoa</taxon>
        <taxon>Arthropoda</taxon>
        <taxon>Hexapoda</taxon>
        <taxon>Insecta</taxon>
        <taxon>Pterygota</taxon>
        <taxon>Neoptera</taxon>
        <taxon>Endopterygota</taxon>
        <taxon>Diptera</taxon>
        <taxon>Nematocera</taxon>
        <taxon>Culicoidea</taxon>
        <taxon>Culicidae</taxon>
        <taxon>Anophelinae</taxon>
        <taxon>Anopheles</taxon>
    </lineage>
</organism>
<dbReference type="InterPro" id="IPR047873">
    <property type="entry name" value="Ribosomal_uL16"/>
</dbReference>
<dbReference type="CTD" id="54948"/>
<dbReference type="FunFam" id="3.90.1170.10:FF:000005">
    <property type="entry name" value="39S ribosomal protein L16, mitochondrial"/>
    <property type="match status" value="1"/>
</dbReference>
<dbReference type="SUPFAM" id="SSF54686">
    <property type="entry name" value="Ribosomal protein L16p/L10e"/>
    <property type="match status" value="1"/>
</dbReference>
<keyword evidence="11" id="KW-1185">Reference proteome</keyword>
<protein>
    <recommendedName>
        <fullName evidence="7">Large ribosomal subunit protein uL16m</fullName>
    </recommendedName>
    <alternativeName>
        <fullName evidence="8">39S ribosomal protein L16, mitochondrial</fullName>
    </alternativeName>
</protein>
<dbReference type="PRINTS" id="PR00060">
    <property type="entry name" value="RIBOSOMALL16"/>
</dbReference>
<proteinExistence type="inferred from homology"/>
<dbReference type="Proteomes" id="UP000000673">
    <property type="component" value="Unassembled WGS sequence"/>
</dbReference>
<dbReference type="GO" id="GO:0005743">
    <property type="term" value="C:mitochondrial inner membrane"/>
    <property type="evidence" value="ECO:0007669"/>
    <property type="project" value="UniProtKB-ARBA"/>
</dbReference>
<dbReference type="Gene3D" id="3.90.1170.10">
    <property type="entry name" value="Ribosomal protein L10e/L16"/>
    <property type="match status" value="1"/>
</dbReference>
<evidence type="ECO:0000256" key="6">
    <source>
        <dbReference type="ARBA" id="ARBA00023274"/>
    </source>
</evidence>
<evidence type="ECO:0000256" key="8">
    <source>
        <dbReference type="ARBA" id="ARBA00035440"/>
    </source>
</evidence>
<dbReference type="InterPro" id="IPR000114">
    <property type="entry name" value="Ribosomal_uL16_bact-type"/>
</dbReference>
<keyword evidence="5" id="KW-0496">Mitochondrion</keyword>
<evidence type="ECO:0000256" key="1">
    <source>
        <dbReference type="ARBA" id="ARBA00004173"/>
    </source>
</evidence>
<name>A0A675B3U7_ANODA</name>
<evidence type="ECO:0000313" key="11">
    <source>
        <dbReference type="Proteomes" id="UP000000673"/>
    </source>
</evidence>
<sequence>MCTTLAMSNLRPNLFGSLKNILLGQQSAGLKFFAPPITYDNIKIPEKPKLRFMDKVPQLASNLRPPKLQKKLKWMRGPEEVHNKLVHGQYAIVAASGGRLRWGHFEMLRLTIGRKMDVSRMFAIWRVEAPWQPVTKKGQGQRMGGGKGAIDHYVTPVKSGRVIVELAGELEFIEAKRILDIVCPKLPFKATVVSQQTLEDAAATAYRLEAENLNPWTFKYIVQNNLSGSHRWLSPVDHKWFGKHI</sequence>
<dbReference type="GO" id="GO:0003735">
    <property type="term" value="F:structural constituent of ribosome"/>
    <property type="evidence" value="ECO:0007669"/>
    <property type="project" value="InterPro"/>
</dbReference>
<reference evidence="11" key="1">
    <citation type="journal article" date="2010" name="BMC Genomics">
        <title>Combination of measures distinguishes pre-miRNAs from other stem-loops in the genome of the newly sequenced Anopheles darlingi.</title>
        <authorList>
            <person name="Mendes N.D."/>
            <person name="Freitas A.T."/>
            <person name="Vasconcelos A.T."/>
            <person name="Sagot M.F."/>
        </authorList>
    </citation>
    <scope>NUCLEOTIDE SEQUENCE</scope>
</reference>
<dbReference type="AlphaFoldDB" id="A0A675B3U7"/>
<dbReference type="PANTHER" id="PTHR12220">
    <property type="entry name" value="50S/60S RIBOSOMAL PROTEIN L16"/>
    <property type="match status" value="1"/>
</dbReference>
<dbReference type="RefSeq" id="XP_049543852.1">
    <property type="nucleotide sequence ID" value="XM_049687895.1"/>
</dbReference>
<dbReference type="VEuPathDB" id="VectorBase:ADAC100510"/>
<dbReference type="InterPro" id="IPR036920">
    <property type="entry name" value="Ribosomal_uL16_sf"/>
</dbReference>
<reference evidence="10" key="2">
    <citation type="submission" date="2020-03" db="UniProtKB">
        <authorList>
            <consortium name="EnsemblMetazoa"/>
        </authorList>
    </citation>
    <scope>IDENTIFICATION</scope>
</reference>
<dbReference type="Pfam" id="PF00252">
    <property type="entry name" value="Ribosomal_L16"/>
    <property type="match status" value="1"/>
</dbReference>
<evidence type="ECO:0000256" key="7">
    <source>
        <dbReference type="ARBA" id="ARBA00035302"/>
    </source>
</evidence>
<evidence type="ECO:0000256" key="2">
    <source>
        <dbReference type="ARBA" id="ARBA00008931"/>
    </source>
</evidence>
<evidence type="ECO:0000313" key="10">
    <source>
        <dbReference type="EnsemblMetazoa" id="ADAC100510-PA"/>
    </source>
</evidence>